<dbReference type="Proteomes" id="UP001177003">
    <property type="component" value="Chromosome 5"/>
</dbReference>
<organism evidence="2 3">
    <name type="scientific">Lactuca saligna</name>
    <name type="common">Willowleaf lettuce</name>
    <dbReference type="NCBI Taxonomy" id="75948"/>
    <lineage>
        <taxon>Eukaryota</taxon>
        <taxon>Viridiplantae</taxon>
        <taxon>Streptophyta</taxon>
        <taxon>Embryophyta</taxon>
        <taxon>Tracheophyta</taxon>
        <taxon>Spermatophyta</taxon>
        <taxon>Magnoliopsida</taxon>
        <taxon>eudicotyledons</taxon>
        <taxon>Gunneridae</taxon>
        <taxon>Pentapetalae</taxon>
        <taxon>asterids</taxon>
        <taxon>campanulids</taxon>
        <taxon>Asterales</taxon>
        <taxon>Asteraceae</taxon>
        <taxon>Cichorioideae</taxon>
        <taxon>Cichorieae</taxon>
        <taxon>Lactucinae</taxon>
        <taxon>Lactuca</taxon>
    </lineage>
</organism>
<feature type="compositionally biased region" description="Basic residues" evidence="1">
    <location>
        <begin position="1"/>
        <end position="16"/>
    </location>
</feature>
<feature type="region of interest" description="Disordered" evidence="1">
    <location>
        <begin position="1"/>
        <end position="106"/>
    </location>
</feature>
<dbReference type="EMBL" id="OX465081">
    <property type="protein sequence ID" value="CAI9285071.1"/>
    <property type="molecule type" value="Genomic_DNA"/>
</dbReference>
<proteinExistence type="predicted"/>
<reference evidence="2" key="1">
    <citation type="submission" date="2023-04" db="EMBL/GenBank/DDBJ databases">
        <authorList>
            <person name="Vijverberg K."/>
            <person name="Xiong W."/>
            <person name="Schranz E."/>
        </authorList>
    </citation>
    <scope>NUCLEOTIDE SEQUENCE</scope>
</reference>
<protein>
    <submittedName>
        <fullName evidence="2">Uncharacterized protein</fullName>
    </submittedName>
</protein>
<feature type="compositionally biased region" description="Polar residues" evidence="1">
    <location>
        <begin position="31"/>
        <end position="42"/>
    </location>
</feature>
<feature type="region of interest" description="Disordered" evidence="1">
    <location>
        <begin position="457"/>
        <end position="477"/>
    </location>
</feature>
<evidence type="ECO:0000256" key="1">
    <source>
        <dbReference type="SAM" id="MobiDB-lite"/>
    </source>
</evidence>
<dbReference type="AlphaFoldDB" id="A0AA36E6P1"/>
<feature type="compositionally biased region" description="Basic residues" evidence="1">
    <location>
        <begin position="457"/>
        <end position="468"/>
    </location>
</feature>
<keyword evidence="3" id="KW-1185">Reference proteome</keyword>
<gene>
    <name evidence="2" type="ORF">LSALG_LOCUS24560</name>
</gene>
<accession>A0AA36E6P1</accession>
<sequence>MAKRTSKKKKKSKTRKLVIPTESSEAEAVIETTTSPKISSPEKTIVIPPDVSTTKSLHEEVRTSDIPTNVSNTDVNVTMGEGDLSKDTSQAQQESEEEGGFGGTFEELEFDDEEENFPDHMIMSMKQFKILIKKLNYIIQSQVDTVGNNSVLGMAIDGLLKAVEARLVSKMSGMLKDSECRIIEKLDHNDQNSELQVNSLDTKFFGTVKDLQAVAKERHTLFVLDVKKVREDVNFKLQELREEMTKEVTVVQKDYASLHQKFDIIANVVTKFVPLYEAMTPQLSNLSTQETKNLTELSSQLTELKGLIMKSRSSSFITPKFFSQKFTHFEAILQKQLAHLSKISTLLPMDAPPVFTGVQGGERKVGSAKAGGEALHEDAKVVGKVYSSKLSTTKPVITSAGPVTSTIVTFVPIPRPISKGIMIGSSTGGCGISNQKMLLIVLPSKAKEKRLWWKSLRKRRKQKQKPKWKNLESFKAA</sequence>
<name>A0AA36E6P1_LACSI</name>
<feature type="compositionally biased region" description="Polar residues" evidence="1">
    <location>
        <begin position="65"/>
        <end position="76"/>
    </location>
</feature>
<evidence type="ECO:0000313" key="3">
    <source>
        <dbReference type="Proteomes" id="UP001177003"/>
    </source>
</evidence>
<evidence type="ECO:0000313" key="2">
    <source>
        <dbReference type="EMBL" id="CAI9285071.1"/>
    </source>
</evidence>